<dbReference type="InterPro" id="IPR023725">
    <property type="entry name" value="Glucans_biosynth_gluTrFase_H"/>
</dbReference>
<feature type="transmembrane region" description="Helical" evidence="12">
    <location>
        <begin position="57"/>
        <end position="77"/>
    </location>
</feature>
<dbReference type="Pfam" id="PF13632">
    <property type="entry name" value="Glyco_trans_2_3"/>
    <property type="match status" value="1"/>
</dbReference>
<comment type="subcellular location">
    <subcellularLocation>
        <location evidence="1">Cell inner membrane</location>
        <topology evidence="1">Multi-pass membrane protein</topology>
    </subcellularLocation>
    <subcellularLocation>
        <location evidence="12">Cell membrane</location>
        <topology evidence="12">Multi-pass membrane protein</topology>
    </subcellularLocation>
</comment>
<evidence type="ECO:0000256" key="9">
    <source>
        <dbReference type="ARBA" id="ARBA00022692"/>
    </source>
</evidence>
<keyword evidence="11 12" id="KW-0472">Membrane</keyword>
<evidence type="ECO:0000313" key="16">
    <source>
        <dbReference type="Proteomes" id="UP000199184"/>
    </source>
</evidence>
<dbReference type="NCBIfam" id="NF003958">
    <property type="entry name" value="PRK05454.2-1"/>
    <property type="match status" value="1"/>
</dbReference>
<dbReference type="EC" id="2.4.1.-" evidence="12"/>
<proteinExistence type="inferred from homology"/>
<dbReference type="GO" id="GO:0009250">
    <property type="term" value="P:glucan biosynthetic process"/>
    <property type="evidence" value="ECO:0007669"/>
    <property type="project" value="UniProtKB-UniRule"/>
</dbReference>
<sequence>MGTLSRATRSTGGDITNQRLLPRESPLPMAPGDLGKNPVSDRAPAPIATTMAGRRGLILLSTAVLSGAGGYEMYRVLEVGGVTVLEAMVLALFLVLLAWVAFSFASSLAGFFVLLAHSRDEGVLVPGAELPTIASRTAMLLPTYNEDPHRLAARLRAIIESVETTSHGKLFDWYVLSDSTDPDIWVAEEKALLALRRAVGTRLYYRHRADNTARKAGNISEWITRFGGVYDFMIVLDADSLMSGQTIVRLVHAIESNPSAGLVQTLPMIVNARSLFSRVQQFAGRLYGPMIAAGVAWWHGSEGNYWGHNAIIRVKAFAEAAALPQLRGRKPFGGHILSHDFVEAALMRRAGWGIYMLPTLGGSYEEVPPSLLDFAARDRRWCQGNLQHLAVVPARGLHWVSRLHFMVGIGAYLTAPLWLLFLLLGMLISLQARFVRPEYFPKGYSLFPTWPAQDPVLAIWVFVATMGLLLLPKLLSLALVWMRGSVRRQFGGVLRASAGVFAEVIVSALMAPVMMIFQSIAVVEILAGRDAGWQTQRRDDGTVERRELYRKYGIPTLCGIAMAASAYAVSLPLLLWMSPVIIGLLFAVPIGALTAKPASSKLFVTPENREPPAVLIRANELGAAAEVDIKPALVELREGAALLAFHLAQLPPPRAARPDMIDANLAVGRAKIDASDSFEQAAAHLSAREVFSILNDGPGLSAVLQKDEHAPSDWRQGLGSNQDRK</sequence>
<comment type="pathway">
    <text evidence="2 12">Glycan metabolism; osmoregulated periplasmic glucan (OPG) biosynthesis.</text>
</comment>
<feature type="transmembrane region" description="Helical" evidence="12">
    <location>
        <begin position="405"/>
        <end position="430"/>
    </location>
</feature>
<keyword evidence="5 12" id="KW-1003">Cell membrane</keyword>
<feature type="transmembrane region" description="Helical" evidence="12">
    <location>
        <begin position="89"/>
        <end position="115"/>
    </location>
</feature>
<comment type="similarity">
    <text evidence="3 12">Belongs to the glycosyltransferase 2 family. OpgH subfamily.</text>
</comment>
<keyword evidence="10 12" id="KW-1133">Transmembrane helix</keyword>
<dbReference type="NCBIfam" id="NF003956">
    <property type="entry name" value="PRK05454.1-3"/>
    <property type="match status" value="1"/>
</dbReference>
<evidence type="ECO:0000256" key="8">
    <source>
        <dbReference type="ARBA" id="ARBA00022679"/>
    </source>
</evidence>
<feature type="region of interest" description="Disordered" evidence="13">
    <location>
        <begin position="1"/>
        <end position="41"/>
    </location>
</feature>
<dbReference type="AlphaFoldDB" id="A0A1C3XV03"/>
<protein>
    <recommendedName>
        <fullName evidence="4 12">Glucans biosynthesis glucosyltransferase H</fullName>
        <ecNumber evidence="12">2.4.1.-</ecNumber>
    </recommendedName>
</protein>
<keyword evidence="8 12" id="KW-0808">Transferase</keyword>
<evidence type="ECO:0000256" key="3">
    <source>
        <dbReference type="ARBA" id="ARBA00009337"/>
    </source>
</evidence>
<keyword evidence="7 12" id="KW-0328">Glycosyltransferase</keyword>
<dbReference type="InterPro" id="IPR050321">
    <property type="entry name" value="Glycosyltr_2/OpgH_subfam"/>
</dbReference>
<feature type="region of interest" description="Disordered" evidence="13">
    <location>
        <begin position="706"/>
        <end position="725"/>
    </location>
</feature>
<dbReference type="NCBIfam" id="NF003962">
    <property type="entry name" value="PRK05454.2-5"/>
    <property type="match status" value="1"/>
</dbReference>
<gene>
    <name evidence="12" type="primary">opgH</name>
    <name evidence="15" type="ORF">GA0061098_10753</name>
</gene>
<dbReference type="Gene3D" id="3.90.550.10">
    <property type="entry name" value="Spore Coat Polysaccharide Biosynthesis Protein SpsA, Chain A"/>
    <property type="match status" value="1"/>
</dbReference>
<comment type="function">
    <text evidence="12">Involved in the biosynthesis of osmoregulated periplasmic glucans (OPGs).</text>
</comment>
<feature type="transmembrane region" description="Helical" evidence="12">
    <location>
        <begin position="575"/>
        <end position="595"/>
    </location>
</feature>
<feature type="transmembrane region" description="Helical" evidence="12">
    <location>
        <begin position="457"/>
        <end position="481"/>
    </location>
</feature>
<dbReference type="UniPathway" id="UPA00637"/>
<accession>A0A1C3XV03</accession>
<evidence type="ECO:0000256" key="2">
    <source>
        <dbReference type="ARBA" id="ARBA00005001"/>
    </source>
</evidence>
<evidence type="ECO:0000256" key="6">
    <source>
        <dbReference type="ARBA" id="ARBA00022519"/>
    </source>
</evidence>
<dbReference type="HAMAP" id="MF_01072">
    <property type="entry name" value="MdoH_OpgH"/>
    <property type="match status" value="1"/>
</dbReference>
<evidence type="ECO:0000256" key="4">
    <source>
        <dbReference type="ARBA" id="ARBA00020585"/>
    </source>
</evidence>
<dbReference type="InterPro" id="IPR001173">
    <property type="entry name" value="Glyco_trans_2-like"/>
</dbReference>
<dbReference type="GO" id="GO:0016758">
    <property type="term" value="F:hexosyltransferase activity"/>
    <property type="evidence" value="ECO:0007669"/>
    <property type="project" value="UniProtKB-UniRule"/>
</dbReference>
<evidence type="ECO:0000256" key="11">
    <source>
        <dbReference type="ARBA" id="ARBA00023136"/>
    </source>
</evidence>
<evidence type="ECO:0000256" key="13">
    <source>
        <dbReference type="SAM" id="MobiDB-lite"/>
    </source>
</evidence>
<evidence type="ECO:0000256" key="5">
    <source>
        <dbReference type="ARBA" id="ARBA00022475"/>
    </source>
</evidence>
<name>A0A1C3XV03_9BRAD</name>
<dbReference type="SUPFAM" id="SSF53448">
    <property type="entry name" value="Nucleotide-diphospho-sugar transferases"/>
    <property type="match status" value="1"/>
</dbReference>
<dbReference type="GO" id="GO:0005886">
    <property type="term" value="C:plasma membrane"/>
    <property type="evidence" value="ECO:0007669"/>
    <property type="project" value="UniProtKB-SubCell"/>
</dbReference>
<keyword evidence="9 12" id="KW-0812">Transmembrane</keyword>
<dbReference type="PANTHER" id="PTHR43867:SF5">
    <property type="entry name" value="GLUCANS BIOSYNTHESIS GLUCOSYLTRANSFERASE H"/>
    <property type="match status" value="1"/>
</dbReference>
<reference evidence="16" key="1">
    <citation type="submission" date="2016-08" db="EMBL/GenBank/DDBJ databases">
        <authorList>
            <person name="Varghese N."/>
            <person name="Submissions Spin"/>
        </authorList>
    </citation>
    <scope>NUCLEOTIDE SEQUENCE [LARGE SCALE GENOMIC DNA]</scope>
    <source>
        <strain evidence="16">ERR11</strain>
    </source>
</reference>
<dbReference type="InterPro" id="IPR029044">
    <property type="entry name" value="Nucleotide-diphossugar_trans"/>
</dbReference>
<dbReference type="PANTHER" id="PTHR43867">
    <property type="entry name" value="CELLULOSE SYNTHASE CATALYTIC SUBUNIT A [UDP-FORMING]"/>
    <property type="match status" value="1"/>
</dbReference>
<feature type="compositionally biased region" description="Polar residues" evidence="13">
    <location>
        <begin position="1"/>
        <end position="19"/>
    </location>
</feature>
<organism evidence="15 16">
    <name type="scientific">Bradyrhizobium shewense</name>
    <dbReference type="NCBI Taxonomy" id="1761772"/>
    <lineage>
        <taxon>Bacteria</taxon>
        <taxon>Pseudomonadati</taxon>
        <taxon>Pseudomonadota</taxon>
        <taxon>Alphaproteobacteria</taxon>
        <taxon>Hyphomicrobiales</taxon>
        <taxon>Nitrobacteraceae</taxon>
        <taxon>Bradyrhizobium</taxon>
    </lineage>
</organism>
<evidence type="ECO:0000256" key="12">
    <source>
        <dbReference type="HAMAP-Rule" id="MF_01072"/>
    </source>
</evidence>
<dbReference type="RefSeq" id="WP_091968149.1">
    <property type="nucleotide sequence ID" value="NZ_FMAI01000075.1"/>
</dbReference>
<keyword evidence="16" id="KW-1185">Reference proteome</keyword>
<evidence type="ECO:0000259" key="14">
    <source>
        <dbReference type="Pfam" id="PF13632"/>
    </source>
</evidence>
<evidence type="ECO:0000256" key="10">
    <source>
        <dbReference type="ARBA" id="ARBA00022989"/>
    </source>
</evidence>
<evidence type="ECO:0000313" key="15">
    <source>
        <dbReference type="EMBL" id="SCB56103.1"/>
    </source>
</evidence>
<dbReference type="CDD" id="cd04191">
    <property type="entry name" value="Glucan_BSP_MdoH"/>
    <property type="match status" value="1"/>
</dbReference>
<evidence type="ECO:0000256" key="1">
    <source>
        <dbReference type="ARBA" id="ARBA00004429"/>
    </source>
</evidence>
<feature type="domain" description="Glycosyltransferase 2-like" evidence="14">
    <location>
        <begin position="234"/>
        <end position="457"/>
    </location>
</feature>
<evidence type="ECO:0000256" key="7">
    <source>
        <dbReference type="ARBA" id="ARBA00022676"/>
    </source>
</evidence>
<dbReference type="Proteomes" id="UP000199184">
    <property type="component" value="Unassembled WGS sequence"/>
</dbReference>
<keyword evidence="6" id="KW-0997">Cell inner membrane</keyword>
<dbReference type="EMBL" id="FMAI01000075">
    <property type="protein sequence ID" value="SCB56103.1"/>
    <property type="molecule type" value="Genomic_DNA"/>
</dbReference>